<dbReference type="GO" id="GO:0008168">
    <property type="term" value="F:methyltransferase activity"/>
    <property type="evidence" value="ECO:0007669"/>
    <property type="project" value="UniProtKB-KW"/>
</dbReference>
<evidence type="ECO:0000256" key="7">
    <source>
        <dbReference type="ARBA" id="ARBA00023015"/>
    </source>
</evidence>
<reference evidence="13 14" key="1">
    <citation type="submission" date="2014-08" db="EMBL/GenBank/DDBJ databases">
        <authorList>
            <person name="den Bakker H.C."/>
        </authorList>
    </citation>
    <scope>NUCLEOTIDE SEQUENCE [LARGE SCALE GENOMIC DNA]</scope>
    <source>
        <strain evidence="13 14">DSM 18334</strain>
    </source>
</reference>
<dbReference type="PIRSF" id="PIRSF000408">
    <property type="entry name" value="Alkyltransferas_AdaA"/>
    <property type="match status" value="1"/>
</dbReference>
<evidence type="ECO:0000313" key="13">
    <source>
        <dbReference type="EMBL" id="KGE17435.1"/>
    </source>
</evidence>
<keyword evidence="14" id="KW-1185">Reference proteome</keyword>
<dbReference type="InterPro" id="IPR018060">
    <property type="entry name" value="HTH_AraC"/>
</dbReference>
<evidence type="ECO:0000256" key="2">
    <source>
        <dbReference type="ARBA" id="ARBA00022603"/>
    </source>
</evidence>
<dbReference type="GO" id="GO:0003700">
    <property type="term" value="F:DNA-binding transcription factor activity"/>
    <property type="evidence" value="ECO:0007669"/>
    <property type="project" value="InterPro"/>
</dbReference>
<reference evidence="13 14" key="2">
    <citation type="submission" date="2014-10" db="EMBL/GenBank/DDBJ databases">
        <title>Comparative genomics of the Paenibacillus odorifer group.</title>
        <authorList>
            <person name="Tsai Y.-C."/>
            <person name="Martin N."/>
            <person name="Korlach J."/>
            <person name="Wiedmann M."/>
        </authorList>
    </citation>
    <scope>NUCLEOTIDE SEQUENCE [LARGE SCALE GENOMIC DNA]</scope>
    <source>
        <strain evidence="13 14">DSM 18334</strain>
    </source>
</reference>
<evidence type="ECO:0000256" key="3">
    <source>
        <dbReference type="ARBA" id="ARBA00022679"/>
    </source>
</evidence>
<keyword evidence="3" id="KW-0808">Transferase</keyword>
<feature type="domain" description="HTH araC/xylS-type" evidence="12">
    <location>
        <begin position="87"/>
        <end position="185"/>
    </location>
</feature>
<name>A0A098M4F3_9BACL</name>
<dbReference type="PANTHER" id="PTHR43280:SF28">
    <property type="entry name" value="HTH-TYPE TRANSCRIPTIONAL ACTIVATOR RHAS"/>
    <property type="match status" value="1"/>
</dbReference>
<dbReference type="InterPro" id="IPR016220">
    <property type="entry name" value="Me-P-triester_DNA_alkyl-Trfase"/>
</dbReference>
<evidence type="ECO:0000256" key="1">
    <source>
        <dbReference type="ARBA" id="ARBA00001947"/>
    </source>
</evidence>
<organism evidence="13 14">
    <name type="scientific">Paenibacillus wynnii</name>
    <dbReference type="NCBI Taxonomy" id="268407"/>
    <lineage>
        <taxon>Bacteria</taxon>
        <taxon>Bacillati</taxon>
        <taxon>Bacillota</taxon>
        <taxon>Bacilli</taxon>
        <taxon>Bacillales</taxon>
        <taxon>Paenibacillaceae</taxon>
        <taxon>Paenibacillus</taxon>
    </lineage>
</organism>
<dbReference type="GO" id="GO:0008270">
    <property type="term" value="F:zinc ion binding"/>
    <property type="evidence" value="ECO:0007669"/>
    <property type="project" value="InterPro"/>
</dbReference>
<dbReference type="Pfam" id="PF02805">
    <property type="entry name" value="Ada_Zn_binding"/>
    <property type="match status" value="1"/>
</dbReference>
<dbReference type="PROSITE" id="PS00041">
    <property type="entry name" value="HTH_ARAC_FAMILY_1"/>
    <property type="match status" value="1"/>
</dbReference>
<keyword evidence="11" id="KW-0234">DNA repair</keyword>
<dbReference type="PANTHER" id="PTHR43280">
    <property type="entry name" value="ARAC-FAMILY TRANSCRIPTIONAL REGULATOR"/>
    <property type="match status" value="1"/>
</dbReference>
<evidence type="ECO:0000256" key="11">
    <source>
        <dbReference type="ARBA" id="ARBA00023204"/>
    </source>
</evidence>
<dbReference type="EMBL" id="JQCR01000003">
    <property type="protein sequence ID" value="KGE17435.1"/>
    <property type="molecule type" value="Genomic_DNA"/>
</dbReference>
<proteinExistence type="predicted"/>
<gene>
    <name evidence="13" type="ORF">PWYN_22800</name>
</gene>
<dbReference type="AlphaFoldDB" id="A0A098M4F3"/>
<keyword evidence="10" id="KW-0804">Transcription</keyword>
<dbReference type="PROSITE" id="PS01124">
    <property type="entry name" value="HTH_ARAC_FAMILY_2"/>
    <property type="match status" value="1"/>
</dbReference>
<keyword evidence="2" id="KW-0489">Methyltransferase</keyword>
<comment type="caution">
    <text evidence="13">The sequence shown here is derived from an EMBL/GenBank/DDBJ whole genome shotgun (WGS) entry which is preliminary data.</text>
</comment>
<dbReference type="SUPFAM" id="SSF57884">
    <property type="entry name" value="Ada DNA repair protein, N-terminal domain (N-Ada 10)"/>
    <property type="match status" value="1"/>
</dbReference>
<comment type="cofactor">
    <cofactor evidence="1">
        <name>Zn(2+)</name>
        <dbReference type="ChEBI" id="CHEBI:29105"/>
    </cofactor>
</comment>
<dbReference type="InterPro" id="IPR009057">
    <property type="entry name" value="Homeodomain-like_sf"/>
</dbReference>
<evidence type="ECO:0000259" key="12">
    <source>
        <dbReference type="PROSITE" id="PS01124"/>
    </source>
</evidence>
<evidence type="ECO:0000256" key="8">
    <source>
        <dbReference type="ARBA" id="ARBA00023125"/>
    </source>
</evidence>
<dbReference type="eggNOG" id="COG2169">
    <property type="taxonomic scope" value="Bacteria"/>
</dbReference>
<dbReference type="SMART" id="SM00342">
    <property type="entry name" value="HTH_ARAC"/>
    <property type="match status" value="1"/>
</dbReference>
<sequence length="200" mass="22875">MLCLEVTLVTEEQWQAILQNDAGFDDHFFYAVRTTGIYCRPSCKSKAPNKENVRIYSTKDQASSAGFRPCKRCKPTGERLPDSEWVSVITQYIDNHYAEPIPLDVLAEACHGSPYHLQRTFKKVLGIAPVEYVQQVRIMKAKEQLIHTDRAIANIAMSVGMSNVPYFITLYKKKTAHTPSEFRLLYKHNLEVLHDAKVNK</sequence>
<dbReference type="GO" id="GO:0006307">
    <property type="term" value="P:DNA alkylation repair"/>
    <property type="evidence" value="ECO:0007669"/>
    <property type="project" value="UniProtKB-ARBA"/>
</dbReference>
<dbReference type="GO" id="GO:0032259">
    <property type="term" value="P:methylation"/>
    <property type="evidence" value="ECO:0007669"/>
    <property type="project" value="UniProtKB-KW"/>
</dbReference>
<keyword evidence="9" id="KW-0010">Activator</keyword>
<keyword evidence="8" id="KW-0238">DNA-binding</keyword>
<dbReference type="InterPro" id="IPR018062">
    <property type="entry name" value="HTH_AraC-typ_CS"/>
</dbReference>
<dbReference type="InterPro" id="IPR004026">
    <property type="entry name" value="Ada_DNA_repair_Zn-bd"/>
</dbReference>
<protein>
    <submittedName>
        <fullName evidence="13">AraC family transcriptional regulator</fullName>
    </submittedName>
</protein>
<dbReference type="FunFam" id="3.40.10.10:FF:000001">
    <property type="entry name" value="DNA-3-methyladenine glycosylase 2"/>
    <property type="match status" value="1"/>
</dbReference>
<dbReference type="Pfam" id="PF12833">
    <property type="entry name" value="HTH_18"/>
    <property type="match status" value="1"/>
</dbReference>
<dbReference type="Gene3D" id="1.10.10.60">
    <property type="entry name" value="Homeodomain-like"/>
    <property type="match status" value="2"/>
</dbReference>
<dbReference type="SUPFAM" id="SSF46689">
    <property type="entry name" value="Homeodomain-like"/>
    <property type="match status" value="2"/>
</dbReference>
<dbReference type="Gene3D" id="3.40.10.10">
    <property type="entry name" value="DNA Methylphosphotriester Repair Domain"/>
    <property type="match status" value="1"/>
</dbReference>
<evidence type="ECO:0000256" key="6">
    <source>
        <dbReference type="ARBA" id="ARBA00022833"/>
    </source>
</evidence>
<dbReference type="Proteomes" id="UP000029734">
    <property type="component" value="Unassembled WGS sequence"/>
</dbReference>
<evidence type="ECO:0000256" key="4">
    <source>
        <dbReference type="ARBA" id="ARBA00022723"/>
    </source>
</evidence>
<dbReference type="InterPro" id="IPR035451">
    <property type="entry name" value="Ada-like_dom_sf"/>
</dbReference>
<keyword evidence="7" id="KW-0805">Transcription regulation</keyword>
<evidence type="ECO:0000256" key="10">
    <source>
        <dbReference type="ARBA" id="ARBA00023163"/>
    </source>
</evidence>
<evidence type="ECO:0000256" key="9">
    <source>
        <dbReference type="ARBA" id="ARBA00023159"/>
    </source>
</evidence>
<dbReference type="STRING" id="268407.PWYN_22800"/>
<accession>A0A098M4F3</accession>
<keyword evidence="5" id="KW-0227">DNA damage</keyword>
<evidence type="ECO:0000256" key="5">
    <source>
        <dbReference type="ARBA" id="ARBA00022763"/>
    </source>
</evidence>
<evidence type="ECO:0000313" key="14">
    <source>
        <dbReference type="Proteomes" id="UP000029734"/>
    </source>
</evidence>
<keyword evidence="6" id="KW-0862">Zinc</keyword>
<dbReference type="GO" id="GO:0043565">
    <property type="term" value="F:sequence-specific DNA binding"/>
    <property type="evidence" value="ECO:0007669"/>
    <property type="project" value="InterPro"/>
</dbReference>
<keyword evidence="4" id="KW-0479">Metal-binding</keyword>